<dbReference type="PROSITE" id="PS01081">
    <property type="entry name" value="HTH_TETR_1"/>
    <property type="match status" value="1"/>
</dbReference>
<proteinExistence type="predicted"/>
<dbReference type="Pfam" id="PF16925">
    <property type="entry name" value="TetR_C_13"/>
    <property type="match status" value="1"/>
</dbReference>
<evidence type="ECO:0000256" key="1">
    <source>
        <dbReference type="ARBA" id="ARBA00023015"/>
    </source>
</evidence>
<dbReference type="AlphaFoldDB" id="A0A286DQC2"/>
<feature type="DNA-binding region" description="H-T-H motif" evidence="4">
    <location>
        <begin position="34"/>
        <end position="53"/>
    </location>
</feature>
<dbReference type="InterPro" id="IPR023772">
    <property type="entry name" value="DNA-bd_HTH_TetR-type_CS"/>
</dbReference>
<evidence type="ECO:0000313" key="6">
    <source>
        <dbReference type="EMBL" id="SOD60833.1"/>
    </source>
</evidence>
<dbReference type="PANTHER" id="PTHR47506:SF1">
    <property type="entry name" value="HTH-TYPE TRANSCRIPTIONAL REGULATOR YJDC"/>
    <property type="match status" value="1"/>
</dbReference>
<dbReference type="SUPFAM" id="SSF48498">
    <property type="entry name" value="Tetracyclin repressor-like, C-terminal domain"/>
    <property type="match status" value="1"/>
</dbReference>
<evidence type="ECO:0000256" key="4">
    <source>
        <dbReference type="PROSITE-ProRule" id="PRU00335"/>
    </source>
</evidence>
<protein>
    <submittedName>
        <fullName evidence="6">Transcriptional regulator, TetR family</fullName>
    </submittedName>
</protein>
<evidence type="ECO:0000313" key="7">
    <source>
        <dbReference type="Proteomes" id="UP000219072"/>
    </source>
</evidence>
<keyword evidence="3" id="KW-0804">Transcription</keyword>
<feature type="domain" description="HTH tetR-type" evidence="5">
    <location>
        <begin position="11"/>
        <end position="71"/>
    </location>
</feature>
<evidence type="ECO:0000256" key="2">
    <source>
        <dbReference type="ARBA" id="ARBA00023125"/>
    </source>
</evidence>
<dbReference type="Proteomes" id="UP000219072">
    <property type="component" value="Unassembled WGS sequence"/>
</dbReference>
<dbReference type="InterPro" id="IPR009057">
    <property type="entry name" value="Homeodomain-like_sf"/>
</dbReference>
<evidence type="ECO:0000259" key="5">
    <source>
        <dbReference type="PROSITE" id="PS50977"/>
    </source>
</evidence>
<sequence length="210" mass="22816">MVTRSRGRPRSFDRDTALERATHVFWRHGYGATSISDLTAALGIGAPSLYAAFGDKRTLFEEVVAHYVETYGSFVGQAMAEEPTARRAVERVLRRAADEYAVPGRPAGCLIISAATNYQDSDREIAEKLRVVREGNARAFSSRIRVDIAAGVLPEDVDADALGRYAGAVMQGMSQQARDGAGAEELRSVAELAMRAWPAELREEPETPAG</sequence>
<keyword evidence="7" id="KW-1185">Reference proteome</keyword>
<dbReference type="Gene3D" id="1.10.357.10">
    <property type="entry name" value="Tetracycline Repressor, domain 2"/>
    <property type="match status" value="1"/>
</dbReference>
<dbReference type="SUPFAM" id="SSF46689">
    <property type="entry name" value="Homeodomain-like"/>
    <property type="match status" value="1"/>
</dbReference>
<reference evidence="6 7" key="1">
    <citation type="submission" date="2017-09" db="EMBL/GenBank/DDBJ databases">
        <authorList>
            <person name="Ehlers B."/>
            <person name="Leendertz F.H."/>
        </authorList>
    </citation>
    <scope>NUCLEOTIDE SEQUENCE [LARGE SCALE GENOMIC DNA]</scope>
    <source>
        <strain evidence="6 7">CGMCC 4.7095</strain>
    </source>
</reference>
<dbReference type="OrthoDB" id="9805134at2"/>
<evidence type="ECO:0000256" key="3">
    <source>
        <dbReference type="ARBA" id="ARBA00023163"/>
    </source>
</evidence>
<keyword evidence="2 4" id="KW-0238">DNA-binding</keyword>
<name>A0A286DQC2_9ACTN</name>
<dbReference type="InterPro" id="IPR011075">
    <property type="entry name" value="TetR_C"/>
</dbReference>
<keyword evidence="1" id="KW-0805">Transcription regulation</keyword>
<gene>
    <name evidence="6" type="ORF">SAMN06297387_102290</name>
</gene>
<dbReference type="PROSITE" id="PS50977">
    <property type="entry name" value="HTH_TETR_2"/>
    <property type="match status" value="1"/>
</dbReference>
<dbReference type="EMBL" id="OCNE01000002">
    <property type="protein sequence ID" value="SOD60833.1"/>
    <property type="molecule type" value="Genomic_DNA"/>
</dbReference>
<dbReference type="RefSeq" id="WP_097229692.1">
    <property type="nucleotide sequence ID" value="NZ_OCNE01000002.1"/>
</dbReference>
<organism evidence="6 7">
    <name type="scientific">Streptomyces zhaozhouensis</name>
    <dbReference type="NCBI Taxonomy" id="1300267"/>
    <lineage>
        <taxon>Bacteria</taxon>
        <taxon>Bacillati</taxon>
        <taxon>Actinomycetota</taxon>
        <taxon>Actinomycetes</taxon>
        <taxon>Kitasatosporales</taxon>
        <taxon>Streptomycetaceae</taxon>
        <taxon>Streptomyces</taxon>
    </lineage>
</organism>
<dbReference type="PANTHER" id="PTHR47506">
    <property type="entry name" value="TRANSCRIPTIONAL REGULATORY PROTEIN"/>
    <property type="match status" value="1"/>
</dbReference>
<dbReference type="Gene3D" id="1.10.10.60">
    <property type="entry name" value="Homeodomain-like"/>
    <property type="match status" value="1"/>
</dbReference>
<dbReference type="InterPro" id="IPR036271">
    <property type="entry name" value="Tet_transcr_reg_TetR-rel_C_sf"/>
</dbReference>
<dbReference type="GO" id="GO:0003677">
    <property type="term" value="F:DNA binding"/>
    <property type="evidence" value="ECO:0007669"/>
    <property type="project" value="UniProtKB-UniRule"/>
</dbReference>
<accession>A0A286DQC2</accession>
<dbReference type="InterPro" id="IPR001647">
    <property type="entry name" value="HTH_TetR"/>
</dbReference>
<dbReference type="Pfam" id="PF00440">
    <property type="entry name" value="TetR_N"/>
    <property type="match status" value="1"/>
</dbReference>